<dbReference type="PANTHER" id="PTHR24222:SF76">
    <property type="entry name" value="MYCOBACTIN IMPORT ATP-BINDING_PERMEASE PROTEIN IRTB"/>
    <property type="match status" value="1"/>
</dbReference>
<dbReference type="PROSITE" id="PS50929">
    <property type="entry name" value="ABC_TM1F"/>
    <property type="match status" value="1"/>
</dbReference>
<accession>A0A819WXF3</accession>
<dbReference type="Pfam" id="PF00005">
    <property type="entry name" value="ABC_tran"/>
    <property type="match status" value="1"/>
</dbReference>
<evidence type="ECO:0000256" key="1">
    <source>
        <dbReference type="ARBA" id="ARBA00004141"/>
    </source>
</evidence>
<feature type="non-terminal residue" evidence="7">
    <location>
        <position position="1"/>
    </location>
</feature>
<dbReference type="InterPro" id="IPR027417">
    <property type="entry name" value="P-loop_NTPase"/>
</dbReference>
<feature type="transmembrane region" description="Helical" evidence="5">
    <location>
        <begin position="420"/>
        <end position="441"/>
    </location>
</feature>
<dbReference type="Gene3D" id="1.20.1560.10">
    <property type="entry name" value="ABC transporter type 1, transmembrane domain"/>
    <property type="match status" value="3"/>
</dbReference>
<feature type="transmembrane region" description="Helical" evidence="5">
    <location>
        <begin position="266"/>
        <end position="290"/>
    </location>
</feature>
<evidence type="ECO:0000259" key="6">
    <source>
        <dbReference type="PROSITE" id="PS50929"/>
    </source>
</evidence>
<dbReference type="InterPro" id="IPR011527">
    <property type="entry name" value="ABC1_TM_dom"/>
</dbReference>
<evidence type="ECO:0000256" key="3">
    <source>
        <dbReference type="ARBA" id="ARBA00022989"/>
    </source>
</evidence>
<comment type="caution">
    <text evidence="7">The sequence shown here is derived from an EMBL/GenBank/DDBJ whole genome shotgun (WGS) entry which is preliminary data.</text>
</comment>
<organism evidence="7 8">
    <name type="scientific">Adineta steineri</name>
    <dbReference type="NCBI Taxonomy" id="433720"/>
    <lineage>
        <taxon>Eukaryota</taxon>
        <taxon>Metazoa</taxon>
        <taxon>Spiralia</taxon>
        <taxon>Gnathifera</taxon>
        <taxon>Rotifera</taxon>
        <taxon>Eurotatoria</taxon>
        <taxon>Bdelloidea</taxon>
        <taxon>Adinetida</taxon>
        <taxon>Adinetidae</taxon>
        <taxon>Adineta</taxon>
    </lineage>
</organism>
<dbReference type="InterPro" id="IPR036640">
    <property type="entry name" value="ABC1_TM_sf"/>
</dbReference>
<reference evidence="7" key="1">
    <citation type="submission" date="2021-02" db="EMBL/GenBank/DDBJ databases">
        <authorList>
            <person name="Nowell W R."/>
        </authorList>
    </citation>
    <scope>NUCLEOTIDE SEQUENCE</scope>
</reference>
<feature type="transmembrane region" description="Helical" evidence="5">
    <location>
        <begin position="159"/>
        <end position="179"/>
    </location>
</feature>
<sequence>VEKTTEEVDKKKTLFQRLFPKKEKKDKDEIKSVCLRSLFRYATWIDFILILMSVIAATANGASFPLLMLVFGNAINTFTDHSFDLCSSNLTNISPQYCPSGAQLISTNFYISSSLCNLTDLNITNSINFKDQIQKQSLYIVVLGCYDINKIHDGIGDKLALATRYIASFISGFALSFSIGWKLTLVILSVSPLIFISTVMMSILTTSLTSMELKAYGKAGAVAEEVLSSIRIVLSYDGQEREKKRYKQYLNEVKERGIRKSVANGLSMGVSWLIFYCSYALEFLIINIIASPHLQALAQARSAASFVWNIIDEMKELQKNDLIGNIKLSNVTFSYPSRSDIEILKNISFNVKQGQTIALVGSSGSGKSTCIQLLQRFYDLYFSSILIDDNQINKYNLKWLRENLGVVSQEPIFRDVTIPIWYWGIGIGGIEVVLVLGSIGIEWY</sequence>
<dbReference type="CDD" id="cd18577">
    <property type="entry name" value="ABC_6TM_Pgp_ABCB1_D1_like"/>
    <property type="match status" value="1"/>
</dbReference>
<feature type="transmembrane region" description="Helical" evidence="5">
    <location>
        <begin position="185"/>
        <end position="204"/>
    </location>
</feature>
<dbReference type="PANTHER" id="PTHR24222">
    <property type="entry name" value="ABC TRANSPORTER B FAMILY"/>
    <property type="match status" value="1"/>
</dbReference>
<dbReference type="InterPro" id="IPR003439">
    <property type="entry name" value="ABC_transporter-like_ATP-bd"/>
</dbReference>
<dbReference type="GO" id="GO:0005886">
    <property type="term" value="C:plasma membrane"/>
    <property type="evidence" value="ECO:0007669"/>
    <property type="project" value="TreeGrafter"/>
</dbReference>
<feature type="transmembrane region" description="Helical" evidence="5">
    <location>
        <begin position="47"/>
        <end position="71"/>
    </location>
</feature>
<keyword evidence="2 5" id="KW-0812">Transmembrane</keyword>
<keyword evidence="4 5" id="KW-0472">Membrane</keyword>
<dbReference type="GO" id="GO:0005524">
    <property type="term" value="F:ATP binding"/>
    <property type="evidence" value="ECO:0007669"/>
    <property type="project" value="InterPro"/>
</dbReference>
<dbReference type="InterPro" id="IPR039421">
    <property type="entry name" value="Type_1_exporter"/>
</dbReference>
<evidence type="ECO:0000256" key="5">
    <source>
        <dbReference type="SAM" id="Phobius"/>
    </source>
</evidence>
<evidence type="ECO:0000313" key="7">
    <source>
        <dbReference type="EMBL" id="CAF4127936.1"/>
    </source>
</evidence>
<dbReference type="EMBL" id="CAJOAY010006038">
    <property type="protein sequence ID" value="CAF4127936.1"/>
    <property type="molecule type" value="Genomic_DNA"/>
</dbReference>
<feature type="domain" description="ABC transmembrane type-1" evidence="6">
    <location>
        <begin position="147"/>
        <end position="281"/>
    </location>
</feature>
<gene>
    <name evidence="7" type="ORF">OKA104_LOCUS37097</name>
</gene>
<dbReference type="SUPFAM" id="SSF52540">
    <property type="entry name" value="P-loop containing nucleoside triphosphate hydrolases"/>
    <property type="match status" value="1"/>
</dbReference>
<dbReference type="AlphaFoldDB" id="A0A819WXF3"/>
<dbReference type="SUPFAM" id="SSF90123">
    <property type="entry name" value="ABC transporter transmembrane region"/>
    <property type="match status" value="1"/>
</dbReference>
<dbReference type="GO" id="GO:0016887">
    <property type="term" value="F:ATP hydrolysis activity"/>
    <property type="evidence" value="ECO:0007669"/>
    <property type="project" value="InterPro"/>
</dbReference>
<proteinExistence type="predicted"/>
<evidence type="ECO:0000256" key="4">
    <source>
        <dbReference type="ARBA" id="ARBA00023136"/>
    </source>
</evidence>
<name>A0A819WXF3_9BILA</name>
<dbReference type="Gene3D" id="3.40.50.300">
    <property type="entry name" value="P-loop containing nucleotide triphosphate hydrolases"/>
    <property type="match status" value="1"/>
</dbReference>
<evidence type="ECO:0000313" key="8">
    <source>
        <dbReference type="Proteomes" id="UP000663881"/>
    </source>
</evidence>
<keyword evidence="3 5" id="KW-1133">Transmembrane helix</keyword>
<evidence type="ECO:0000256" key="2">
    <source>
        <dbReference type="ARBA" id="ARBA00022692"/>
    </source>
</evidence>
<dbReference type="GO" id="GO:0140359">
    <property type="term" value="F:ABC-type transporter activity"/>
    <property type="evidence" value="ECO:0007669"/>
    <property type="project" value="InterPro"/>
</dbReference>
<dbReference type="Proteomes" id="UP000663881">
    <property type="component" value="Unassembled WGS sequence"/>
</dbReference>
<comment type="subcellular location">
    <subcellularLocation>
        <location evidence="1">Membrane</location>
        <topology evidence="1">Multi-pass membrane protein</topology>
    </subcellularLocation>
</comment>
<protein>
    <recommendedName>
        <fullName evidence="6">ABC transmembrane type-1 domain-containing protein</fullName>
    </recommendedName>
</protein>
<dbReference type="Pfam" id="PF00664">
    <property type="entry name" value="ABC_membrane"/>
    <property type="match status" value="1"/>
</dbReference>